<organism evidence="2 3">
    <name type="scientific">Paraburkholderia caribensis MBA4</name>
    <dbReference type="NCBI Taxonomy" id="1323664"/>
    <lineage>
        <taxon>Bacteria</taxon>
        <taxon>Pseudomonadati</taxon>
        <taxon>Pseudomonadota</taxon>
        <taxon>Betaproteobacteria</taxon>
        <taxon>Burkholderiales</taxon>
        <taxon>Burkholderiaceae</taxon>
        <taxon>Paraburkholderia</taxon>
    </lineage>
</organism>
<protein>
    <submittedName>
        <fullName evidence="2">Uncharacterized protein</fullName>
    </submittedName>
</protein>
<name>A0A0P0REK7_9BURK</name>
<proteinExistence type="predicted"/>
<dbReference type="EMBL" id="CP012747">
    <property type="protein sequence ID" value="ALL66842.1"/>
    <property type="molecule type" value="Genomic_DNA"/>
</dbReference>
<gene>
    <name evidence="2" type="ORF">K788_0003078</name>
</gene>
<dbReference type="Proteomes" id="UP000019146">
    <property type="component" value="Chromosome 2"/>
</dbReference>
<reference evidence="2 3" key="1">
    <citation type="journal article" date="2014" name="Genome Announc.">
        <title>Draft Genome Sequence of the Haloacid-Degrading Burkholderia caribensis Strain MBA4.</title>
        <authorList>
            <person name="Pan Y."/>
            <person name="Kong K.F."/>
            <person name="Tsang J.S."/>
        </authorList>
    </citation>
    <scope>NUCLEOTIDE SEQUENCE [LARGE SCALE GENOMIC DNA]</scope>
    <source>
        <strain evidence="2 3">MBA4</strain>
    </source>
</reference>
<keyword evidence="1" id="KW-0175">Coiled coil</keyword>
<evidence type="ECO:0000313" key="2">
    <source>
        <dbReference type="EMBL" id="ALL66842.1"/>
    </source>
</evidence>
<dbReference type="AlphaFoldDB" id="A0A0P0REK7"/>
<evidence type="ECO:0000256" key="1">
    <source>
        <dbReference type="SAM" id="Coils"/>
    </source>
</evidence>
<sequence length="109" mass="11877">METALTPEHNAASLFERMHLVIALTDVNSRHLSGESRRAGAEIELACALASEARDGVSPEGAALIEQLRERLGEADSALRAIESDRDRLANELARLDTQTPSDIQEARQ</sequence>
<feature type="coiled-coil region" evidence="1">
    <location>
        <begin position="65"/>
        <end position="99"/>
    </location>
</feature>
<dbReference type="RefSeq" id="WP_233451496.1">
    <property type="nucleotide sequence ID" value="NZ_CP012747.1"/>
</dbReference>
<dbReference type="GeneID" id="69970760"/>
<evidence type="ECO:0000313" key="3">
    <source>
        <dbReference type="Proteomes" id="UP000019146"/>
    </source>
</evidence>
<accession>A0A0P0REK7</accession>
<dbReference type="KEGG" id="bcai:K788_0003078"/>